<keyword evidence="8" id="KW-0460">Magnesium</keyword>
<dbReference type="PANTHER" id="PTHR11252:SF0">
    <property type="entry name" value="POLYRIBONUCLEOTIDE NUCLEOTIDYLTRANSFERASE 1, MITOCHONDRIAL"/>
    <property type="match status" value="1"/>
</dbReference>
<evidence type="ECO:0000259" key="10">
    <source>
        <dbReference type="PROSITE" id="PS50126"/>
    </source>
</evidence>
<dbReference type="SMART" id="SM00316">
    <property type="entry name" value="S1"/>
    <property type="match status" value="1"/>
</dbReference>
<feature type="domain" description="S1 motif" evidence="10">
    <location>
        <begin position="618"/>
        <end position="686"/>
    </location>
</feature>
<evidence type="ECO:0000256" key="3">
    <source>
        <dbReference type="ARBA" id="ARBA00012416"/>
    </source>
</evidence>
<dbReference type="GO" id="GO:0046872">
    <property type="term" value="F:metal ion binding"/>
    <property type="evidence" value="ECO:0007669"/>
    <property type="project" value="UniProtKB-KW"/>
</dbReference>
<dbReference type="InterPro" id="IPR001247">
    <property type="entry name" value="ExoRNase_PH_dom1"/>
</dbReference>
<keyword evidence="4" id="KW-0963">Cytoplasm</keyword>
<dbReference type="PROSITE" id="PS50084">
    <property type="entry name" value="KH_TYPE_1"/>
    <property type="match status" value="1"/>
</dbReference>
<reference evidence="11" key="1">
    <citation type="submission" date="2018-06" db="EMBL/GenBank/DDBJ databases">
        <authorList>
            <person name="Zhirakovskaya E."/>
        </authorList>
    </citation>
    <scope>NUCLEOTIDE SEQUENCE</scope>
</reference>
<dbReference type="Pfam" id="PF03726">
    <property type="entry name" value="PNPase"/>
    <property type="match status" value="1"/>
</dbReference>
<dbReference type="InterPro" id="IPR015847">
    <property type="entry name" value="ExoRNase_PH_dom2"/>
</dbReference>
<gene>
    <name evidence="11" type="ORF">MNBD_NITROSPIRAE01-414</name>
</gene>
<dbReference type="InterPro" id="IPR015848">
    <property type="entry name" value="PNPase_PH_RNA-bd_bac/org-type"/>
</dbReference>
<dbReference type="GO" id="GO:0005829">
    <property type="term" value="C:cytosol"/>
    <property type="evidence" value="ECO:0007669"/>
    <property type="project" value="TreeGrafter"/>
</dbReference>
<dbReference type="InterPro" id="IPR020568">
    <property type="entry name" value="Ribosomal_Su5_D2-typ_SF"/>
</dbReference>
<evidence type="ECO:0000313" key="11">
    <source>
        <dbReference type="EMBL" id="VAX29440.1"/>
    </source>
</evidence>
<dbReference type="InterPro" id="IPR004088">
    <property type="entry name" value="KH_dom_type_1"/>
</dbReference>
<organism evidence="11">
    <name type="scientific">hydrothermal vent metagenome</name>
    <dbReference type="NCBI Taxonomy" id="652676"/>
    <lineage>
        <taxon>unclassified sequences</taxon>
        <taxon>metagenomes</taxon>
        <taxon>ecological metagenomes</taxon>
    </lineage>
</organism>
<dbReference type="Pfam" id="PF00013">
    <property type="entry name" value="KH_1"/>
    <property type="match status" value="1"/>
</dbReference>
<dbReference type="PROSITE" id="PS50126">
    <property type="entry name" value="S1"/>
    <property type="match status" value="1"/>
</dbReference>
<comment type="similarity">
    <text evidence="2">Belongs to the polyribonucleotide nucleotidyltransferase family.</text>
</comment>
<keyword evidence="9" id="KW-0694">RNA-binding</keyword>
<dbReference type="GO" id="GO:0006396">
    <property type="term" value="P:RNA processing"/>
    <property type="evidence" value="ECO:0007669"/>
    <property type="project" value="InterPro"/>
</dbReference>
<dbReference type="NCBIfam" id="NF008805">
    <property type="entry name" value="PRK11824.1"/>
    <property type="match status" value="1"/>
</dbReference>
<evidence type="ECO:0000256" key="7">
    <source>
        <dbReference type="ARBA" id="ARBA00022723"/>
    </source>
</evidence>
<dbReference type="InterPro" id="IPR012162">
    <property type="entry name" value="PNPase"/>
</dbReference>
<sequence>MMHRVEAEIGGKTLSLETGRMARQADGAVLLQYGESVVLVTAVAAKVAKDVNFIPLTVDYQEKNYAAGKIPGGFFKREGRLGEKEILTCRLIDRPIRPLLPEGWFFETQVIASVLSSDKGCVTDVLGIIGASSAMTISDIPLNGPIGAVRIGRVEGAFVINPASDVLEESELDLVVVGTADAVMMVESGSNELSEEIVLEAIQFGHDVVRKVIDLQNALREKAGKAKREVPVIQRDLELSAALDQALSPAIRDAVSIPDKADRQEALNRILSEKISSLDAEDADQIKEIKTTFHELERREVRQMVIDKGVRVDGRSTTDIRMITCEPGVLPRTHGSALFTRGETQSLSVLTLGTADDEQRIDSLEGESRKSFMLHYNFPPFSVGEARPMRGPGRREIGHGALAERALRPVIPTKEDFPYTLRLVSEILESNGSSSMATVCGGTLAMMDAGVPIKKPVAGIAMGLIKEGEQVQILSDILGVEDHLGDMDFKVTGTADGITALQMDIKIGGITTEVMKKALDQAKIGRLYILDKMVAALASPREDLSTYAPRIITMKVKPDKVREVIGQGGKVIRGIIEETGVKINIDDAGVIHIASADEEASKKAVEMVNAIVEEVEVGKVYLGKVVRIMDFGAFVEIRRGTDGLVHISQLANHRVKNVRDEVKEGDEIKVKVLEVDRQGKIRLSRKELLPKEEPAKTE</sequence>
<dbReference type="SUPFAM" id="SSF55666">
    <property type="entry name" value="Ribonuclease PH domain 2-like"/>
    <property type="match status" value="2"/>
</dbReference>
<dbReference type="FunFam" id="3.30.230.70:FF:000002">
    <property type="entry name" value="Polyribonucleotide nucleotidyltransferase"/>
    <property type="match status" value="1"/>
</dbReference>
<dbReference type="InterPro" id="IPR004087">
    <property type="entry name" value="KH_dom"/>
</dbReference>
<dbReference type="Gene3D" id="2.40.50.140">
    <property type="entry name" value="Nucleic acid-binding proteins"/>
    <property type="match status" value="1"/>
</dbReference>
<dbReference type="CDD" id="cd04472">
    <property type="entry name" value="S1_PNPase"/>
    <property type="match status" value="1"/>
</dbReference>
<dbReference type="PANTHER" id="PTHR11252">
    <property type="entry name" value="POLYRIBONUCLEOTIDE NUCLEOTIDYLTRANSFERASE"/>
    <property type="match status" value="1"/>
</dbReference>
<dbReference type="InterPro" id="IPR027408">
    <property type="entry name" value="PNPase/RNase_PH_dom_sf"/>
</dbReference>
<dbReference type="SUPFAM" id="SSF50249">
    <property type="entry name" value="Nucleic acid-binding proteins"/>
    <property type="match status" value="1"/>
</dbReference>
<dbReference type="SMART" id="SM00322">
    <property type="entry name" value="KH"/>
    <property type="match status" value="1"/>
</dbReference>
<dbReference type="FunFam" id="3.30.1370.10:FF:000001">
    <property type="entry name" value="Polyribonucleotide nucleotidyltransferase"/>
    <property type="match status" value="1"/>
</dbReference>
<evidence type="ECO:0000256" key="8">
    <source>
        <dbReference type="ARBA" id="ARBA00022842"/>
    </source>
</evidence>
<evidence type="ECO:0000256" key="5">
    <source>
        <dbReference type="ARBA" id="ARBA00022679"/>
    </source>
</evidence>
<dbReference type="EMBL" id="UOGF01000050">
    <property type="protein sequence ID" value="VAX29440.1"/>
    <property type="molecule type" value="Genomic_DNA"/>
</dbReference>
<dbReference type="Gene3D" id="3.30.1370.10">
    <property type="entry name" value="K Homology domain, type 1"/>
    <property type="match status" value="1"/>
</dbReference>
<dbReference type="InterPro" id="IPR036612">
    <property type="entry name" value="KH_dom_type_1_sf"/>
</dbReference>
<proteinExistence type="inferred from homology"/>
<keyword evidence="5 11" id="KW-0808">Transferase</keyword>
<evidence type="ECO:0000256" key="1">
    <source>
        <dbReference type="ARBA" id="ARBA00004496"/>
    </source>
</evidence>
<evidence type="ECO:0000256" key="6">
    <source>
        <dbReference type="ARBA" id="ARBA00022695"/>
    </source>
</evidence>
<dbReference type="CDD" id="cd02393">
    <property type="entry name" value="KH-I_PNPase"/>
    <property type="match status" value="1"/>
</dbReference>
<dbReference type="GO" id="GO:0003723">
    <property type="term" value="F:RNA binding"/>
    <property type="evidence" value="ECO:0007669"/>
    <property type="project" value="UniProtKB-KW"/>
</dbReference>
<dbReference type="HAMAP" id="MF_01595">
    <property type="entry name" value="PNPase"/>
    <property type="match status" value="1"/>
</dbReference>
<dbReference type="FunFam" id="3.30.230.70:FF:000001">
    <property type="entry name" value="Polyribonucleotide nucleotidyltransferase"/>
    <property type="match status" value="1"/>
</dbReference>
<dbReference type="InterPro" id="IPR036345">
    <property type="entry name" value="ExoRNase_PH_dom2_sf"/>
</dbReference>
<dbReference type="GO" id="GO:0006402">
    <property type="term" value="P:mRNA catabolic process"/>
    <property type="evidence" value="ECO:0007669"/>
    <property type="project" value="InterPro"/>
</dbReference>
<name>A0A3B1D366_9ZZZZ</name>
<dbReference type="GO" id="GO:0004654">
    <property type="term" value="F:polyribonucleotide nucleotidyltransferase activity"/>
    <property type="evidence" value="ECO:0007669"/>
    <property type="project" value="UniProtKB-EC"/>
</dbReference>
<dbReference type="Pfam" id="PF00575">
    <property type="entry name" value="S1"/>
    <property type="match status" value="1"/>
</dbReference>
<dbReference type="AlphaFoldDB" id="A0A3B1D366"/>
<dbReference type="Pfam" id="PF03725">
    <property type="entry name" value="RNase_PH_C"/>
    <property type="match status" value="2"/>
</dbReference>
<dbReference type="Gene3D" id="3.30.230.70">
    <property type="entry name" value="GHMP Kinase, N-terminal domain"/>
    <property type="match status" value="2"/>
</dbReference>
<comment type="subcellular location">
    <subcellularLocation>
        <location evidence="1">Cytoplasm</location>
    </subcellularLocation>
</comment>
<dbReference type="EC" id="2.7.7.8" evidence="3"/>
<evidence type="ECO:0000256" key="2">
    <source>
        <dbReference type="ARBA" id="ARBA00007404"/>
    </source>
</evidence>
<keyword evidence="6 11" id="KW-0548">Nucleotidyltransferase</keyword>
<evidence type="ECO:0000256" key="4">
    <source>
        <dbReference type="ARBA" id="ARBA00022490"/>
    </source>
</evidence>
<protein>
    <recommendedName>
        <fullName evidence="3">polyribonucleotide nucleotidyltransferase</fullName>
        <ecNumber evidence="3">2.7.7.8</ecNumber>
    </recommendedName>
</protein>
<dbReference type="Pfam" id="PF01138">
    <property type="entry name" value="RNase_PH"/>
    <property type="match status" value="2"/>
</dbReference>
<accession>A0A3B1D366</accession>
<dbReference type="FunFam" id="2.40.50.140:FF:000023">
    <property type="entry name" value="Polyribonucleotide nucleotidyltransferase"/>
    <property type="match status" value="1"/>
</dbReference>
<dbReference type="NCBIfam" id="TIGR03591">
    <property type="entry name" value="polynuc_phos"/>
    <property type="match status" value="1"/>
</dbReference>
<evidence type="ECO:0000256" key="9">
    <source>
        <dbReference type="ARBA" id="ARBA00022884"/>
    </source>
</evidence>
<dbReference type="PIRSF" id="PIRSF005499">
    <property type="entry name" value="PNPase"/>
    <property type="match status" value="1"/>
</dbReference>
<dbReference type="InterPro" id="IPR003029">
    <property type="entry name" value="S1_domain"/>
</dbReference>
<dbReference type="SUPFAM" id="SSF54791">
    <property type="entry name" value="Eukaryotic type KH-domain (KH-domain type I)"/>
    <property type="match status" value="1"/>
</dbReference>
<dbReference type="GO" id="GO:0000175">
    <property type="term" value="F:3'-5'-RNA exonuclease activity"/>
    <property type="evidence" value="ECO:0007669"/>
    <property type="project" value="TreeGrafter"/>
</dbReference>
<dbReference type="CDD" id="cd11364">
    <property type="entry name" value="RNase_PH_PNPase_2"/>
    <property type="match status" value="1"/>
</dbReference>
<keyword evidence="7" id="KW-0479">Metal-binding</keyword>
<dbReference type="CDD" id="cd11363">
    <property type="entry name" value="RNase_PH_PNPase_1"/>
    <property type="match status" value="1"/>
</dbReference>
<dbReference type="InterPro" id="IPR012340">
    <property type="entry name" value="NA-bd_OB-fold"/>
</dbReference>
<dbReference type="SUPFAM" id="SSF54211">
    <property type="entry name" value="Ribosomal protein S5 domain 2-like"/>
    <property type="match status" value="2"/>
</dbReference>